<dbReference type="Gene3D" id="1.10.10.10">
    <property type="entry name" value="Winged helix-like DNA-binding domain superfamily/Winged helix DNA-binding domain"/>
    <property type="match status" value="1"/>
</dbReference>
<evidence type="ECO:0000256" key="1">
    <source>
        <dbReference type="ARBA" id="ARBA00010641"/>
    </source>
</evidence>
<comment type="similarity">
    <text evidence="1">Belongs to the sigma-70 factor family. ECF subfamily.</text>
</comment>
<dbReference type="SUPFAM" id="SSF88659">
    <property type="entry name" value="Sigma3 and sigma4 domains of RNA polymerase sigma factors"/>
    <property type="match status" value="1"/>
</dbReference>
<dbReference type="InterPro" id="IPR014284">
    <property type="entry name" value="RNA_pol_sigma-70_dom"/>
</dbReference>
<dbReference type="InterPro" id="IPR013325">
    <property type="entry name" value="RNA_pol_sigma_r2"/>
</dbReference>
<dbReference type="Pfam" id="PF04542">
    <property type="entry name" value="Sigma70_r2"/>
    <property type="match status" value="1"/>
</dbReference>
<dbReference type="Gene3D" id="1.10.1740.10">
    <property type="match status" value="1"/>
</dbReference>
<keyword evidence="2" id="KW-0805">Transcription regulation</keyword>
<evidence type="ECO:0000313" key="8">
    <source>
        <dbReference type="Proteomes" id="UP000293638"/>
    </source>
</evidence>
<dbReference type="InterPro" id="IPR007627">
    <property type="entry name" value="RNA_pol_sigma70_r2"/>
</dbReference>
<gene>
    <name evidence="7" type="ORF">EV189_3380</name>
</gene>
<name>A0A4Q7NGM4_9ACTN</name>
<keyword evidence="4" id="KW-0238">DNA-binding</keyword>
<protein>
    <submittedName>
        <fullName evidence="7">RNA polymerase sigma factor (Sigma-70 family)</fullName>
    </submittedName>
</protein>
<dbReference type="InterPro" id="IPR036388">
    <property type="entry name" value="WH-like_DNA-bd_sf"/>
</dbReference>
<accession>A0A4Q7NGM4</accession>
<evidence type="ECO:0000256" key="3">
    <source>
        <dbReference type="ARBA" id="ARBA00023082"/>
    </source>
</evidence>
<evidence type="ECO:0000256" key="4">
    <source>
        <dbReference type="ARBA" id="ARBA00023125"/>
    </source>
</evidence>
<reference evidence="7 8" key="1">
    <citation type="submission" date="2019-02" db="EMBL/GenBank/DDBJ databases">
        <title>Genomic Encyclopedia of Type Strains, Phase IV (KMG-IV): sequencing the most valuable type-strain genomes for metagenomic binning, comparative biology and taxonomic classification.</title>
        <authorList>
            <person name="Goeker M."/>
        </authorList>
    </citation>
    <scope>NUCLEOTIDE SEQUENCE [LARGE SCALE GENOMIC DNA]</scope>
    <source>
        <strain evidence="7 8">DSM 45622</strain>
    </source>
</reference>
<dbReference type="GO" id="GO:0016987">
    <property type="term" value="F:sigma factor activity"/>
    <property type="evidence" value="ECO:0007669"/>
    <property type="project" value="UniProtKB-KW"/>
</dbReference>
<evidence type="ECO:0000256" key="5">
    <source>
        <dbReference type="ARBA" id="ARBA00023163"/>
    </source>
</evidence>
<dbReference type="EMBL" id="SGXD01000004">
    <property type="protein sequence ID" value="RZS82982.1"/>
    <property type="molecule type" value="Genomic_DNA"/>
</dbReference>
<dbReference type="PANTHER" id="PTHR43133:SF8">
    <property type="entry name" value="RNA POLYMERASE SIGMA FACTOR HI_1459-RELATED"/>
    <property type="match status" value="1"/>
</dbReference>
<dbReference type="Proteomes" id="UP000293638">
    <property type="component" value="Unassembled WGS sequence"/>
</dbReference>
<keyword evidence="5" id="KW-0804">Transcription</keyword>
<dbReference type="RefSeq" id="WP_130494085.1">
    <property type="nucleotide sequence ID" value="NZ_SGXD01000004.1"/>
</dbReference>
<dbReference type="SUPFAM" id="SSF88946">
    <property type="entry name" value="Sigma2 domain of RNA polymerase sigma factors"/>
    <property type="match status" value="1"/>
</dbReference>
<evidence type="ECO:0000259" key="6">
    <source>
        <dbReference type="Pfam" id="PF04542"/>
    </source>
</evidence>
<evidence type="ECO:0000256" key="2">
    <source>
        <dbReference type="ARBA" id="ARBA00023015"/>
    </source>
</evidence>
<dbReference type="AlphaFoldDB" id="A0A4Q7NGM4"/>
<dbReference type="PANTHER" id="PTHR43133">
    <property type="entry name" value="RNA POLYMERASE ECF-TYPE SIGMA FACTO"/>
    <property type="match status" value="1"/>
</dbReference>
<proteinExistence type="inferred from homology"/>
<organism evidence="7 8">
    <name type="scientific">Motilibacter rhizosphaerae</name>
    <dbReference type="NCBI Taxonomy" id="598652"/>
    <lineage>
        <taxon>Bacteria</taxon>
        <taxon>Bacillati</taxon>
        <taxon>Actinomycetota</taxon>
        <taxon>Actinomycetes</taxon>
        <taxon>Motilibacterales</taxon>
        <taxon>Motilibacteraceae</taxon>
        <taxon>Motilibacter</taxon>
    </lineage>
</organism>
<feature type="domain" description="RNA polymerase sigma-70 region 2" evidence="6">
    <location>
        <begin position="27"/>
        <end position="94"/>
    </location>
</feature>
<sequence length="190" mass="20511">MASGAAAPVGVLVRAAAEGDAAAWDAIVERFARLVWGVARAHRLSASDAADVSQTVWLRLVEHLGRLREPEALAGWIATTARNESLRLLRQGGRELVDEEIEQRVDGTGSVPGPEGRLLEAERQHAVWSAVERLSPRCRSLLEVLATEPETSYADISGRLAMPIGSIGPTRSRCLQHLRRELGPSGVLEA</sequence>
<keyword evidence="8" id="KW-1185">Reference proteome</keyword>
<dbReference type="GO" id="GO:0006352">
    <property type="term" value="P:DNA-templated transcription initiation"/>
    <property type="evidence" value="ECO:0007669"/>
    <property type="project" value="InterPro"/>
</dbReference>
<keyword evidence="3" id="KW-0731">Sigma factor</keyword>
<dbReference type="InterPro" id="IPR039425">
    <property type="entry name" value="RNA_pol_sigma-70-like"/>
</dbReference>
<evidence type="ECO:0000313" key="7">
    <source>
        <dbReference type="EMBL" id="RZS82982.1"/>
    </source>
</evidence>
<dbReference type="GO" id="GO:0003677">
    <property type="term" value="F:DNA binding"/>
    <property type="evidence" value="ECO:0007669"/>
    <property type="project" value="UniProtKB-KW"/>
</dbReference>
<dbReference type="NCBIfam" id="TIGR02937">
    <property type="entry name" value="sigma70-ECF"/>
    <property type="match status" value="1"/>
</dbReference>
<comment type="caution">
    <text evidence="7">The sequence shown here is derived from an EMBL/GenBank/DDBJ whole genome shotgun (WGS) entry which is preliminary data.</text>
</comment>
<dbReference type="OrthoDB" id="265863at2"/>
<dbReference type="InterPro" id="IPR013324">
    <property type="entry name" value="RNA_pol_sigma_r3/r4-like"/>
</dbReference>